<dbReference type="InterPro" id="IPR022172">
    <property type="entry name" value="DUF3703"/>
</dbReference>
<name>A0ABT6HV35_9ACTN</name>
<dbReference type="EMBL" id="JARWBG010000044">
    <property type="protein sequence ID" value="MDH2392578.1"/>
    <property type="molecule type" value="Genomic_DNA"/>
</dbReference>
<evidence type="ECO:0000313" key="2">
    <source>
        <dbReference type="Proteomes" id="UP001223144"/>
    </source>
</evidence>
<sequence>MLRRTAMPAPVRAVFAAEMAAARRPGPINERWRAAERAHIVSQPWPGPHTRTHAVMLRLGVAERDLVEVLGQLARLAVAGVGSAAGKYPSGNTGRTRAGLNTPMPIPGDLAALLEAAGIRLEA</sequence>
<organism evidence="1 2">
    <name type="scientific">Streptomyces chengmaiensis</name>
    <dbReference type="NCBI Taxonomy" id="3040919"/>
    <lineage>
        <taxon>Bacteria</taxon>
        <taxon>Bacillati</taxon>
        <taxon>Actinomycetota</taxon>
        <taxon>Actinomycetes</taxon>
        <taxon>Kitasatosporales</taxon>
        <taxon>Streptomycetaceae</taxon>
        <taxon>Streptomyces</taxon>
    </lineage>
</organism>
<accession>A0ABT6HV35</accession>
<protein>
    <submittedName>
        <fullName evidence="1">DUF3703 domain-containing protein</fullName>
    </submittedName>
</protein>
<proteinExistence type="predicted"/>
<keyword evidence="2" id="KW-1185">Reference proteome</keyword>
<dbReference type="RefSeq" id="WP_279931696.1">
    <property type="nucleotide sequence ID" value="NZ_JARWBG010000044.1"/>
</dbReference>
<dbReference type="Pfam" id="PF12487">
    <property type="entry name" value="DUF3703"/>
    <property type="match status" value="1"/>
</dbReference>
<comment type="caution">
    <text evidence="1">The sequence shown here is derived from an EMBL/GenBank/DDBJ whole genome shotgun (WGS) entry which is preliminary data.</text>
</comment>
<dbReference type="Proteomes" id="UP001223144">
    <property type="component" value="Unassembled WGS sequence"/>
</dbReference>
<reference evidence="1 2" key="1">
    <citation type="submission" date="2023-04" db="EMBL/GenBank/DDBJ databases">
        <title>Streptomyces chengmaiensis sp. nov. isolated from the stem of mangrove plant in Hainan.</title>
        <authorList>
            <person name="Huang X."/>
            <person name="Zhou S."/>
            <person name="Chu X."/>
            <person name="Xie Y."/>
            <person name="Lin Y."/>
        </authorList>
    </citation>
    <scope>NUCLEOTIDE SEQUENCE [LARGE SCALE GENOMIC DNA]</scope>
    <source>
        <strain evidence="1 2">HNM0663</strain>
    </source>
</reference>
<gene>
    <name evidence="1" type="ORF">QCN29_28125</name>
</gene>
<evidence type="ECO:0000313" key="1">
    <source>
        <dbReference type="EMBL" id="MDH2392578.1"/>
    </source>
</evidence>